<organism evidence="2 3">
    <name type="scientific">Hondaea fermentalgiana</name>
    <dbReference type="NCBI Taxonomy" id="2315210"/>
    <lineage>
        <taxon>Eukaryota</taxon>
        <taxon>Sar</taxon>
        <taxon>Stramenopiles</taxon>
        <taxon>Bigyra</taxon>
        <taxon>Labyrinthulomycetes</taxon>
        <taxon>Thraustochytrida</taxon>
        <taxon>Thraustochytriidae</taxon>
        <taxon>Hondaea</taxon>
    </lineage>
</organism>
<keyword evidence="2" id="KW-0456">Lyase</keyword>
<feature type="region of interest" description="Disordered" evidence="1">
    <location>
        <begin position="198"/>
        <end position="236"/>
    </location>
</feature>
<evidence type="ECO:0000313" key="2">
    <source>
        <dbReference type="EMBL" id="GBG26496.1"/>
    </source>
</evidence>
<evidence type="ECO:0000256" key="1">
    <source>
        <dbReference type="SAM" id="MobiDB-lite"/>
    </source>
</evidence>
<dbReference type="InterPro" id="IPR052219">
    <property type="entry name" value="Photolyase_Class-2"/>
</dbReference>
<dbReference type="EMBL" id="BEYU01000021">
    <property type="protein sequence ID" value="GBG26496.1"/>
    <property type="molecule type" value="Genomic_DNA"/>
</dbReference>
<dbReference type="PANTHER" id="PTHR10211">
    <property type="entry name" value="DEOXYRIBODIPYRIMIDINE PHOTOLYASE"/>
    <property type="match status" value="1"/>
</dbReference>
<reference evidence="2 3" key="1">
    <citation type="submission" date="2017-12" db="EMBL/GenBank/DDBJ databases">
        <title>Sequencing, de novo assembly and annotation of complete genome of a new Thraustochytrid species, strain FCC1311.</title>
        <authorList>
            <person name="Sedici K."/>
            <person name="Godart F."/>
            <person name="Aiese Cigliano R."/>
            <person name="Sanseverino W."/>
            <person name="Barakat M."/>
            <person name="Ortet P."/>
            <person name="Marechal E."/>
            <person name="Cagnac O."/>
            <person name="Amato A."/>
        </authorList>
    </citation>
    <scope>NUCLEOTIDE SEQUENCE [LARGE SCALE GENOMIC DNA]</scope>
</reference>
<dbReference type="InterPro" id="IPR036134">
    <property type="entry name" value="Crypto/Photolyase_FAD-like_sf"/>
</dbReference>
<proteinExistence type="predicted"/>
<dbReference type="AlphaFoldDB" id="A0A2R5G628"/>
<dbReference type="GO" id="GO:0000719">
    <property type="term" value="P:photoreactive repair"/>
    <property type="evidence" value="ECO:0007669"/>
    <property type="project" value="TreeGrafter"/>
</dbReference>
<dbReference type="Gene3D" id="1.25.40.80">
    <property type="match status" value="1"/>
</dbReference>
<name>A0A2R5G628_9STRA</name>
<dbReference type="GO" id="GO:0003904">
    <property type="term" value="F:deoxyribodipyrimidine photo-lyase activity"/>
    <property type="evidence" value="ECO:0007669"/>
    <property type="project" value="TreeGrafter"/>
</dbReference>
<comment type="caution">
    <text evidence="2">The sequence shown here is derived from an EMBL/GenBank/DDBJ whole genome shotgun (WGS) entry which is preliminary data.</text>
</comment>
<feature type="compositionally biased region" description="Low complexity" evidence="1">
    <location>
        <begin position="204"/>
        <end position="213"/>
    </location>
</feature>
<dbReference type="InParanoid" id="A0A2R5G628"/>
<gene>
    <name evidence="2" type="ORF">FCC1311_027172</name>
</gene>
<protein>
    <submittedName>
        <fullName evidence="2">Deoxyribodipyrimidine photo-lyase</fullName>
    </submittedName>
</protein>
<dbReference type="Gene3D" id="1.10.579.10">
    <property type="entry name" value="DNA Cyclobutane Dipyrimidine Photolyase, subunit A, domain 3"/>
    <property type="match status" value="1"/>
</dbReference>
<dbReference type="SUPFAM" id="SSF48173">
    <property type="entry name" value="Cryptochrome/photolyase FAD-binding domain"/>
    <property type="match status" value="1"/>
</dbReference>
<dbReference type="PANTHER" id="PTHR10211:SF0">
    <property type="entry name" value="DEOXYRIBODIPYRIMIDINE PHOTO-LYASE"/>
    <property type="match status" value="1"/>
</dbReference>
<accession>A0A2R5G628</accession>
<sequence>MSSYLNLGMVSPFRLARDIEALPPSDGKTKFADEFYKWRGISYNHAFYSPKPPHSHEALPAWALTTLRAHATDPRHEYTIEELERAQTDSRVWNEMQTFLEITGELHNNCRMFWGRAIIAWSRGPEDAMQKLVHLNDKFALDGLSPPSYAGLGWCLGLFDKPQGETAVFGKIRPKNVNTHKIKDKLSEFRRIAVKAVGSSEAVSSPRPSTSRQSRIESFFSPASAAKRRKLGTEDD</sequence>
<dbReference type="OrthoDB" id="5368863at2759"/>
<dbReference type="Proteomes" id="UP000241890">
    <property type="component" value="Unassembled WGS sequence"/>
</dbReference>
<evidence type="ECO:0000313" key="3">
    <source>
        <dbReference type="Proteomes" id="UP000241890"/>
    </source>
</evidence>
<keyword evidence="3" id="KW-1185">Reference proteome</keyword>